<evidence type="ECO:0000256" key="1">
    <source>
        <dbReference type="SAM" id="MobiDB-lite"/>
    </source>
</evidence>
<reference evidence="2 3" key="1">
    <citation type="submission" date="2017-12" db="EMBL/GenBank/DDBJ databases">
        <title>Gene loss provides genomic basis for host adaptation in cereal stripe rust fungi.</title>
        <authorList>
            <person name="Xia C."/>
        </authorList>
    </citation>
    <scope>NUCLEOTIDE SEQUENCE [LARGE SCALE GENOMIC DNA]</scope>
    <source>
        <strain evidence="2 3">93TX-2</strain>
    </source>
</reference>
<gene>
    <name evidence="2" type="ORF">PSHT_07344</name>
</gene>
<name>A0A2S4VYL2_9BASI</name>
<protein>
    <submittedName>
        <fullName evidence="2">Uncharacterized protein</fullName>
    </submittedName>
</protein>
<feature type="compositionally biased region" description="Polar residues" evidence="1">
    <location>
        <begin position="14"/>
        <end position="25"/>
    </location>
</feature>
<reference evidence="3" key="2">
    <citation type="journal article" date="2018" name="BMC Genomics">
        <title>Genomic insights into host adaptation between the wheat stripe rust pathogen (Puccinia striiformis f. sp. tritici) and the barley stripe rust pathogen (Puccinia striiformis f. sp. hordei).</title>
        <authorList>
            <person name="Xia C."/>
            <person name="Wang M."/>
            <person name="Yin C."/>
            <person name="Cornejo O.E."/>
            <person name="Hulbert S.H."/>
            <person name="Chen X."/>
        </authorList>
    </citation>
    <scope>NUCLEOTIDE SEQUENCE [LARGE SCALE GENOMIC DNA]</scope>
    <source>
        <strain evidence="3">93TX-2</strain>
    </source>
</reference>
<dbReference type="EMBL" id="PKSM01000090">
    <property type="protein sequence ID" value="POW14537.1"/>
    <property type="molecule type" value="Genomic_DNA"/>
</dbReference>
<organism evidence="2 3">
    <name type="scientific">Puccinia striiformis</name>
    <dbReference type="NCBI Taxonomy" id="27350"/>
    <lineage>
        <taxon>Eukaryota</taxon>
        <taxon>Fungi</taxon>
        <taxon>Dikarya</taxon>
        <taxon>Basidiomycota</taxon>
        <taxon>Pucciniomycotina</taxon>
        <taxon>Pucciniomycetes</taxon>
        <taxon>Pucciniales</taxon>
        <taxon>Pucciniaceae</taxon>
        <taxon>Puccinia</taxon>
    </lineage>
</organism>
<proteinExistence type="predicted"/>
<reference evidence="3" key="3">
    <citation type="journal article" date="2018" name="Mol. Plant Microbe Interact.">
        <title>Genome sequence resources for the wheat stripe rust pathogen (Puccinia striiformis f. sp. tritici) and the barley stripe rust pathogen (Puccinia striiformis f. sp. hordei).</title>
        <authorList>
            <person name="Xia C."/>
            <person name="Wang M."/>
            <person name="Yin C."/>
            <person name="Cornejo O.E."/>
            <person name="Hulbert S.H."/>
            <person name="Chen X."/>
        </authorList>
    </citation>
    <scope>NUCLEOTIDE SEQUENCE [LARGE SCALE GENOMIC DNA]</scope>
    <source>
        <strain evidence="3">93TX-2</strain>
    </source>
</reference>
<accession>A0A2S4VYL2</accession>
<dbReference type="AlphaFoldDB" id="A0A2S4VYL2"/>
<dbReference type="OrthoDB" id="428577at2759"/>
<dbReference type="VEuPathDB" id="FungiDB:PSHT_07344"/>
<comment type="caution">
    <text evidence="2">The sequence shown here is derived from an EMBL/GenBank/DDBJ whole genome shotgun (WGS) entry which is preliminary data.</text>
</comment>
<dbReference type="VEuPathDB" id="FungiDB:PSTT_08687"/>
<evidence type="ECO:0000313" key="3">
    <source>
        <dbReference type="Proteomes" id="UP000238274"/>
    </source>
</evidence>
<evidence type="ECO:0000313" key="2">
    <source>
        <dbReference type="EMBL" id="POW14537.1"/>
    </source>
</evidence>
<dbReference type="Proteomes" id="UP000238274">
    <property type="component" value="Unassembled WGS sequence"/>
</dbReference>
<keyword evidence="3" id="KW-1185">Reference proteome</keyword>
<feature type="region of interest" description="Disordered" evidence="1">
    <location>
        <begin position="1"/>
        <end position="25"/>
    </location>
</feature>
<sequence length="136" mass="15360">MEIDGSDSGEQPCISRSRSGSVHTNPMYSPHLGISESFKSVVTGDQFWISARQFLESQFVGPVDGPGEANARQLWEHWFNASKEWLSPSEIARIREATGISENPNKNISFCINLKTYAIRKKRTPQDILIVNLEHR</sequence>